<dbReference type="AlphaFoldDB" id="A0A2C9WAH1"/>
<organism evidence="1">
    <name type="scientific">Manihot esculenta</name>
    <name type="common">Cassava</name>
    <name type="synonym">Jatropha manihot</name>
    <dbReference type="NCBI Taxonomy" id="3983"/>
    <lineage>
        <taxon>Eukaryota</taxon>
        <taxon>Viridiplantae</taxon>
        <taxon>Streptophyta</taxon>
        <taxon>Embryophyta</taxon>
        <taxon>Tracheophyta</taxon>
        <taxon>Spermatophyta</taxon>
        <taxon>Magnoliopsida</taxon>
        <taxon>eudicotyledons</taxon>
        <taxon>Gunneridae</taxon>
        <taxon>Pentapetalae</taxon>
        <taxon>rosids</taxon>
        <taxon>fabids</taxon>
        <taxon>Malpighiales</taxon>
        <taxon>Euphorbiaceae</taxon>
        <taxon>Crotonoideae</taxon>
        <taxon>Manihoteae</taxon>
        <taxon>Manihot</taxon>
    </lineage>
</organism>
<sequence length="45" mass="5403">MITFSLCRISRIWLVQQVLAAIRSITQSRKQKFHQRHTHTILIKD</sequence>
<reference evidence="1" key="1">
    <citation type="submission" date="2016-02" db="EMBL/GenBank/DDBJ databases">
        <title>WGS assembly of Manihot esculenta.</title>
        <authorList>
            <person name="Bredeson J.V."/>
            <person name="Prochnik S.E."/>
            <person name="Lyons J.B."/>
            <person name="Schmutz J."/>
            <person name="Grimwood J."/>
            <person name="Vrebalov J."/>
            <person name="Bart R.S."/>
            <person name="Amuge T."/>
            <person name="Ferguson M.E."/>
            <person name="Green R."/>
            <person name="Putnam N."/>
            <person name="Stites J."/>
            <person name="Rounsley S."/>
            <person name="Rokhsar D.S."/>
        </authorList>
    </citation>
    <scope>NUCLEOTIDE SEQUENCE [LARGE SCALE GENOMIC DNA]</scope>
    <source>
        <tissue evidence="1">Leaf</tissue>
    </source>
</reference>
<gene>
    <name evidence="1" type="ORF">MANES_02G028500</name>
</gene>
<accession>A0A2C9WAH1</accession>
<evidence type="ECO:0000313" key="1">
    <source>
        <dbReference type="EMBL" id="OAY56581.1"/>
    </source>
</evidence>
<proteinExistence type="predicted"/>
<protein>
    <submittedName>
        <fullName evidence="1">Uncharacterized protein</fullName>
    </submittedName>
</protein>
<name>A0A2C9WAH1_MANES</name>
<dbReference type="EMBL" id="CM004388">
    <property type="protein sequence ID" value="OAY56581.1"/>
    <property type="molecule type" value="Genomic_DNA"/>
</dbReference>